<feature type="domain" description="FHA" evidence="2">
    <location>
        <begin position="38"/>
        <end position="80"/>
    </location>
</feature>
<feature type="region of interest" description="Disordered" evidence="1">
    <location>
        <begin position="359"/>
        <end position="476"/>
    </location>
</feature>
<dbReference type="InterPro" id="IPR000253">
    <property type="entry name" value="FHA_dom"/>
</dbReference>
<evidence type="ECO:0000256" key="1">
    <source>
        <dbReference type="SAM" id="MobiDB-lite"/>
    </source>
</evidence>
<feature type="region of interest" description="Disordered" evidence="1">
    <location>
        <begin position="835"/>
        <end position="1093"/>
    </location>
</feature>
<feature type="region of interest" description="Disordered" evidence="1">
    <location>
        <begin position="530"/>
        <end position="650"/>
    </location>
</feature>
<feature type="compositionally biased region" description="Basic and acidic residues" evidence="1">
    <location>
        <begin position="914"/>
        <end position="929"/>
    </location>
</feature>
<evidence type="ECO:0000259" key="2">
    <source>
        <dbReference type="PROSITE" id="PS50006"/>
    </source>
</evidence>
<feature type="compositionally biased region" description="Basic and acidic residues" evidence="1">
    <location>
        <begin position="455"/>
        <end position="476"/>
    </location>
</feature>
<dbReference type="PROSITE" id="PS50006">
    <property type="entry name" value="FHA_DOMAIN"/>
    <property type="match status" value="1"/>
</dbReference>
<reference evidence="3" key="2">
    <citation type="submission" date="2023-06" db="EMBL/GenBank/DDBJ databases">
        <authorList>
            <person name="Kobayashi Y."/>
            <person name="Kayamori A."/>
            <person name="Aoki K."/>
            <person name="Shiwa Y."/>
            <person name="Fujita N."/>
            <person name="Sugita T."/>
            <person name="Iwasaki W."/>
            <person name="Tanaka N."/>
            <person name="Takashima M."/>
        </authorList>
    </citation>
    <scope>NUCLEOTIDE SEQUENCE</scope>
    <source>
        <strain evidence="3">HIS016</strain>
    </source>
</reference>
<feature type="compositionally biased region" description="Basic and acidic residues" evidence="1">
    <location>
        <begin position="1025"/>
        <end position="1036"/>
    </location>
</feature>
<organism evidence="3 4">
    <name type="scientific">Cutaneotrichosporon spelunceum</name>
    <dbReference type="NCBI Taxonomy" id="1672016"/>
    <lineage>
        <taxon>Eukaryota</taxon>
        <taxon>Fungi</taxon>
        <taxon>Dikarya</taxon>
        <taxon>Basidiomycota</taxon>
        <taxon>Agaricomycotina</taxon>
        <taxon>Tremellomycetes</taxon>
        <taxon>Trichosporonales</taxon>
        <taxon>Trichosporonaceae</taxon>
        <taxon>Cutaneotrichosporon</taxon>
    </lineage>
</organism>
<feature type="compositionally biased region" description="Basic and acidic residues" evidence="1">
    <location>
        <begin position="1064"/>
        <end position="1079"/>
    </location>
</feature>
<feature type="compositionally biased region" description="Low complexity" evidence="1">
    <location>
        <begin position="587"/>
        <end position="603"/>
    </location>
</feature>
<feature type="compositionally biased region" description="Low complexity" evidence="1">
    <location>
        <begin position="899"/>
        <end position="912"/>
    </location>
</feature>
<dbReference type="EMBL" id="BTCM01000006">
    <property type="protein sequence ID" value="GMK58923.1"/>
    <property type="molecule type" value="Genomic_DNA"/>
</dbReference>
<feature type="compositionally biased region" description="Polar residues" evidence="1">
    <location>
        <begin position="716"/>
        <end position="743"/>
    </location>
</feature>
<feature type="compositionally biased region" description="Acidic residues" evidence="1">
    <location>
        <begin position="441"/>
        <end position="454"/>
    </location>
</feature>
<comment type="caution">
    <text evidence="3">The sequence shown here is derived from an EMBL/GenBank/DDBJ whole genome shotgun (WGS) entry which is preliminary data.</text>
</comment>
<gene>
    <name evidence="3" type="ORF">CspeluHIS016_0603650</name>
</gene>
<reference evidence="3" key="1">
    <citation type="journal article" date="2023" name="BMC Genomics">
        <title>Chromosome-level genome assemblies of Cutaneotrichosporon spp. (Trichosporonales, Basidiomycota) reveal imbalanced evolution between nucleotide sequences and chromosome synteny.</title>
        <authorList>
            <person name="Kobayashi Y."/>
            <person name="Kayamori A."/>
            <person name="Aoki K."/>
            <person name="Shiwa Y."/>
            <person name="Matsutani M."/>
            <person name="Fujita N."/>
            <person name="Sugita T."/>
            <person name="Iwasaki W."/>
            <person name="Tanaka N."/>
            <person name="Takashima M."/>
        </authorList>
    </citation>
    <scope>NUCLEOTIDE SEQUENCE</scope>
    <source>
        <strain evidence="3">HIS016</strain>
    </source>
</reference>
<accession>A0AAD3TY58</accession>
<dbReference type="Proteomes" id="UP001222932">
    <property type="component" value="Unassembled WGS sequence"/>
</dbReference>
<feature type="compositionally biased region" description="Acidic residues" evidence="1">
    <location>
        <begin position="865"/>
        <end position="883"/>
    </location>
</feature>
<dbReference type="Gene3D" id="2.60.200.20">
    <property type="match status" value="1"/>
</dbReference>
<proteinExistence type="predicted"/>
<feature type="compositionally biased region" description="Low complexity" evidence="1">
    <location>
        <begin position="431"/>
        <end position="440"/>
    </location>
</feature>
<feature type="compositionally biased region" description="Polar residues" evidence="1">
    <location>
        <begin position="241"/>
        <end position="251"/>
    </location>
</feature>
<keyword evidence="4" id="KW-1185">Reference proteome</keyword>
<feature type="region of interest" description="Disordered" evidence="1">
    <location>
        <begin position="205"/>
        <end position="329"/>
    </location>
</feature>
<dbReference type="SUPFAM" id="SSF49879">
    <property type="entry name" value="SMAD/FHA domain"/>
    <property type="match status" value="1"/>
</dbReference>
<protein>
    <recommendedName>
        <fullName evidence="2">FHA domain-containing protein</fullName>
    </recommendedName>
</protein>
<evidence type="ECO:0000313" key="3">
    <source>
        <dbReference type="EMBL" id="GMK58923.1"/>
    </source>
</evidence>
<feature type="compositionally biased region" description="Low complexity" evidence="1">
    <location>
        <begin position="609"/>
        <end position="637"/>
    </location>
</feature>
<feature type="compositionally biased region" description="Acidic residues" evidence="1">
    <location>
        <begin position="263"/>
        <end position="275"/>
    </location>
</feature>
<sequence>MRESSPDVDAPQVFGTLHFLKRKTGEAVSHIPLDSTRLTLGRERECDIRLYFEDVSKLHAEILFDEDSGLANLVVHGNNGLIYTPDGGFGKHYHPPSVLTLSDGDTLQIRKKLFRFSYGDVSASSYRSPAKTPGRRLSHRLSIVPQGKRFAPSPAKSRFATPGRAAHVGAVEEEDDEEDEPLVFDELVGLADGDEGDRIYLEKRDDKVAPKNPFMTPQPKGRAPLRNTSAVPRTRAITFSLPDQSALQPHTSIGGDGTSDNNDVSEEEEDVEELEEGVRDEGIDGDDVPAPATPTPSSIPLPDIAPMGGPRRQLVTPRGAYATPRGAGSDALRRALLIRSARLRTEAETIEPEVVMNHFEGRRRRSSGRTLPVPQPDSESSEDEDGNKENVPFQWVYEDGQGGLDDSDSDRESLDTEYSIPGALILDFHTSSDPGSPSESEGSEEASESGEEYSDERSHGDYSTDEHSAEERVHAEYGCEAGNISSDIDDEVDRSLICSLEEVERSPSPVALFTPSKHTVYAGARLSLAGIGPPMRFEDQQSPTSEYLPTGVRIPPTPSRLGKPVRLCPPARAQKAEDRSEDDEQPTEAAAAPVTPPSAVAPATPAPKTPAKTPKTGLTPAQRAQLATPLALPTAPASFRDTVPRPIETPRRSTFLEALRSAKKNSVSFAPETPAKSGFGTMRKRMPTPRVDRIAEVDVPTTPTSVEDVAPILYPQSPTELQPQSGLQTEPTTSLQPQSNTSPAHIPQSLIPQTHASTEILNTKPERRQSRRASLAGIRDLLKPRSKSTTLGFEDLVDPKKFGMRDMFRPGTPARERSSVPATPHMDLAHVFTAPAPPTPQMDLGHVFTKPVPPTPHMELADAFPEPEQEEAESEEKSDEEPNEEPKEKPRPRTRSRVPTRSARTTRASQAAEAKAEVKPKTRVAKDPEPEPEPEPEAAPARSSRRRAEVPAPKASPPGRVPTRRITRSRAAEQEEPEEEETKSAPTRRVTRSQTDELEEPETKSAPTRRAAETRSLPIRRSRRVLGEAEPAKEAVPKAPPKAVPKRTARKPDEKKAATAKTGVADKENSSTPDPEPKRKAALPVRVTRSRKA</sequence>
<name>A0AAD3TY58_9TREE</name>
<dbReference type="Pfam" id="PF00498">
    <property type="entry name" value="FHA"/>
    <property type="match status" value="1"/>
</dbReference>
<evidence type="ECO:0000313" key="4">
    <source>
        <dbReference type="Proteomes" id="UP001222932"/>
    </source>
</evidence>
<feature type="region of interest" description="Disordered" evidence="1">
    <location>
        <begin position="662"/>
        <end position="751"/>
    </location>
</feature>
<dbReference type="InterPro" id="IPR008984">
    <property type="entry name" value="SMAD_FHA_dom_sf"/>
</dbReference>
<dbReference type="AlphaFoldDB" id="A0AAD3TY58"/>